<reference evidence="5 6" key="1">
    <citation type="submission" date="2018-06" db="EMBL/GenBank/DDBJ databases">
        <title>A transcriptomic atlas of mushroom development highlights an independent origin of complex multicellularity.</title>
        <authorList>
            <consortium name="DOE Joint Genome Institute"/>
            <person name="Krizsan K."/>
            <person name="Almasi E."/>
            <person name="Merenyi Z."/>
            <person name="Sahu N."/>
            <person name="Viragh M."/>
            <person name="Koszo T."/>
            <person name="Mondo S."/>
            <person name="Kiss B."/>
            <person name="Balint B."/>
            <person name="Kues U."/>
            <person name="Barry K."/>
            <person name="Hegedus J.C."/>
            <person name="Henrissat B."/>
            <person name="Johnson J."/>
            <person name="Lipzen A."/>
            <person name="Ohm R."/>
            <person name="Nagy I."/>
            <person name="Pangilinan J."/>
            <person name="Yan J."/>
            <person name="Xiong Y."/>
            <person name="Grigoriev I.V."/>
            <person name="Hibbett D.S."/>
            <person name="Nagy L.G."/>
        </authorList>
    </citation>
    <scope>NUCLEOTIDE SEQUENCE [LARGE SCALE GENOMIC DNA]</scope>
    <source>
        <strain evidence="5 6">SZMC22713</strain>
    </source>
</reference>
<keyword evidence="6" id="KW-1185">Reference proteome</keyword>
<dbReference type="Pfam" id="PF00929">
    <property type="entry name" value="RNase_T"/>
    <property type="match status" value="1"/>
</dbReference>
<dbReference type="GO" id="GO:0000175">
    <property type="term" value="F:3'-5'-RNA exonuclease activity"/>
    <property type="evidence" value="ECO:0007669"/>
    <property type="project" value="InterPro"/>
</dbReference>
<keyword evidence="1" id="KW-0540">Nuclease</keyword>
<dbReference type="EMBL" id="ML170159">
    <property type="protein sequence ID" value="TDL27524.1"/>
    <property type="molecule type" value="Genomic_DNA"/>
</dbReference>
<keyword evidence="2" id="KW-0378">Hydrolase</keyword>
<dbReference type="SMART" id="SM00479">
    <property type="entry name" value="EXOIII"/>
    <property type="match status" value="1"/>
</dbReference>
<dbReference type="Gene3D" id="3.30.420.10">
    <property type="entry name" value="Ribonuclease H-like superfamily/Ribonuclease H"/>
    <property type="match status" value="1"/>
</dbReference>
<dbReference type="InterPro" id="IPR036397">
    <property type="entry name" value="RNaseH_sf"/>
</dbReference>
<evidence type="ECO:0000256" key="1">
    <source>
        <dbReference type="ARBA" id="ARBA00022722"/>
    </source>
</evidence>
<dbReference type="GO" id="GO:0003676">
    <property type="term" value="F:nucleic acid binding"/>
    <property type="evidence" value="ECO:0007669"/>
    <property type="project" value="InterPro"/>
</dbReference>
<dbReference type="InterPro" id="IPR013520">
    <property type="entry name" value="Ribonucl_H"/>
</dbReference>
<feature type="domain" description="Exonuclease" evidence="4">
    <location>
        <begin position="8"/>
        <end position="227"/>
    </location>
</feature>
<dbReference type="AlphaFoldDB" id="A0A4Y7QIR3"/>
<dbReference type="STRING" id="50990.A0A4Y7QIR3"/>
<dbReference type="Proteomes" id="UP000294933">
    <property type="component" value="Unassembled WGS sequence"/>
</dbReference>
<evidence type="ECO:0000256" key="3">
    <source>
        <dbReference type="ARBA" id="ARBA00022839"/>
    </source>
</evidence>
<dbReference type="OrthoDB" id="448399at2759"/>
<proteinExistence type="predicted"/>
<dbReference type="InterPro" id="IPR051274">
    <property type="entry name" value="3-5_Exoribonuclease"/>
</dbReference>
<dbReference type="CDD" id="cd06133">
    <property type="entry name" value="ERI-1_3'hExo_like"/>
    <property type="match status" value="1"/>
</dbReference>
<evidence type="ECO:0000313" key="5">
    <source>
        <dbReference type="EMBL" id="TDL27524.1"/>
    </source>
</evidence>
<protein>
    <recommendedName>
        <fullName evidence="4">Exonuclease domain-containing protein</fullName>
    </recommendedName>
</protein>
<evidence type="ECO:0000256" key="2">
    <source>
        <dbReference type="ARBA" id="ARBA00022801"/>
    </source>
</evidence>
<dbReference type="PANTHER" id="PTHR23044:SF61">
    <property type="entry name" value="3'-5' EXORIBONUCLEASE 1-RELATED"/>
    <property type="match status" value="1"/>
</dbReference>
<dbReference type="VEuPathDB" id="FungiDB:BD410DRAFT_762555"/>
<dbReference type="InterPro" id="IPR012337">
    <property type="entry name" value="RNaseH-like_sf"/>
</dbReference>
<evidence type="ECO:0000259" key="4">
    <source>
        <dbReference type="SMART" id="SM00479"/>
    </source>
</evidence>
<accession>A0A4Y7QIR3</accession>
<dbReference type="InterPro" id="IPR047201">
    <property type="entry name" value="ERI-1_3'hExo-like"/>
</dbReference>
<dbReference type="PANTHER" id="PTHR23044">
    <property type="entry name" value="3'-5' EXONUCLEASE ERI1-RELATED"/>
    <property type="match status" value="1"/>
</dbReference>
<name>A0A4Y7QIR3_9AGAM</name>
<sequence>MVKQPYDAFLVLDVEATCIQGTDFNWPNEIIEWPVCLLRWQDKDKEGRASKLSLVDEFRSFVQPTWRPHLSEFCTTLTGITQADVECAPKFPKVLDTFSRFLEKHGLIDSRTGKRLQRFTWCTDGPFDIRDFVVKQCFISKITIPDWLKVDVLDVRKSVGMWVALQSVAGGSSSTSPTVVPRRLSLNISQQLSALELPAFEGRQHSGIDDARNIARIATELARRGVRLEPNTTILPGRRWQWMGKPGQILEEYCLT</sequence>
<evidence type="ECO:0000313" key="6">
    <source>
        <dbReference type="Proteomes" id="UP000294933"/>
    </source>
</evidence>
<keyword evidence="3" id="KW-0269">Exonuclease</keyword>
<gene>
    <name evidence="5" type="ORF">BD410DRAFT_762555</name>
</gene>
<organism evidence="5 6">
    <name type="scientific">Rickenella mellea</name>
    <dbReference type="NCBI Taxonomy" id="50990"/>
    <lineage>
        <taxon>Eukaryota</taxon>
        <taxon>Fungi</taxon>
        <taxon>Dikarya</taxon>
        <taxon>Basidiomycota</taxon>
        <taxon>Agaricomycotina</taxon>
        <taxon>Agaricomycetes</taxon>
        <taxon>Hymenochaetales</taxon>
        <taxon>Rickenellaceae</taxon>
        <taxon>Rickenella</taxon>
    </lineage>
</organism>
<dbReference type="SUPFAM" id="SSF53098">
    <property type="entry name" value="Ribonuclease H-like"/>
    <property type="match status" value="1"/>
</dbReference>